<comment type="pathway">
    <text evidence="2">Secondary metabolite biosynthesis.</text>
</comment>
<gene>
    <name evidence="10" type="ORF">PIIN_06086</name>
</gene>
<organism evidence="10 11">
    <name type="scientific">Serendipita indica (strain DSM 11827)</name>
    <name type="common">Root endophyte fungus</name>
    <name type="synonym">Piriformospora indica</name>
    <dbReference type="NCBI Taxonomy" id="1109443"/>
    <lineage>
        <taxon>Eukaryota</taxon>
        <taxon>Fungi</taxon>
        <taxon>Dikarya</taxon>
        <taxon>Basidiomycota</taxon>
        <taxon>Agaricomycotina</taxon>
        <taxon>Agaricomycetes</taxon>
        <taxon>Sebacinales</taxon>
        <taxon>Serendipitaceae</taxon>
        <taxon>Serendipita</taxon>
    </lineage>
</organism>
<dbReference type="eggNOG" id="KOG0157">
    <property type="taxonomic scope" value="Eukaryota"/>
</dbReference>
<dbReference type="HOGENOM" id="CLU_001570_5_11_1"/>
<evidence type="ECO:0000256" key="8">
    <source>
        <dbReference type="ARBA" id="ARBA00023033"/>
    </source>
</evidence>
<evidence type="ECO:0000256" key="5">
    <source>
        <dbReference type="ARBA" id="ARBA00022723"/>
    </source>
</evidence>
<dbReference type="OrthoDB" id="1470350at2759"/>
<dbReference type="PANTHER" id="PTHR24305:SF166">
    <property type="entry name" value="CYTOCHROME P450 12A4, MITOCHONDRIAL-RELATED"/>
    <property type="match status" value="1"/>
</dbReference>
<keyword evidence="8" id="KW-0503">Monooxygenase</keyword>
<evidence type="ECO:0000313" key="10">
    <source>
        <dbReference type="EMBL" id="CCA72151.1"/>
    </source>
</evidence>
<dbReference type="Proteomes" id="UP000007148">
    <property type="component" value="Unassembled WGS sequence"/>
</dbReference>
<accession>G4TLF6</accession>
<evidence type="ECO:0000256" key="4">
    <source>
        <dbReference type="ARBA" id="ARBA00022617"/>
    </source>
</evidence>
<dbReference type="InterPro" id="IPR050121">
    <property type="entry name" value="Cytochrome_P450_monoxygenase"/>
</dbReference>
<evidence type="ECO:0000256" key="9">
    <source>
        <dbReference type="PIRSR" id="PIRSR602403-1"/>
    </source>
</evidence>
<comment type="caution">
    <text evidence="10">The sequence shown here is derived from an EMBL/GenBank/DDBJ whole genome shotgun (WGS) entry which is preliminary data.</text>
</comment>
<keyword evidence="6" id="KW-0560">Oxidoreductase</keyword>
<evidence type="ECO:0000256" key="6">
    <source>
        <dbReference type="ARBA" id="ARBA00023002"/>
    </source>
</evidence>
<dbReference type="STRING" id="1109443.G4TLF6"/>
<sequence>MNSSENDRAACHLRWVKQYGHVFVYKSLLNSDRLSTVDPKALNHILANPMIYYKPSHLRLTVGQLIGEGLIFAEGAAHKRQRRIMGPSFSLGHTREMTQIFLRKAIELREALGVQVDRIPQSQPINIAPWISKCTLDIMGLAGFNYDFHSSTDSGEGESTDELARAFAASNRTGQGYAMMQLLFAWIPPLRLVMFDRATRTADKAQKTMRRIGRRLVEERKRDLAESLASGDGDARTGKDLLSLIVKANMSVDVPPEQQMTDSEVMHQIPTFLVAGHETTATGLVWSLYSLSIHSDVQSRLRTELLQVGTDTPSMDELNSLTYFDAVVKECLRLHSPFENTLRVAQRDDIIPLSKPFVNRAGIAKDQILIKKGDGVFMPILLMNRLESIWGPDAASFNPERWFNLPEATGSIPGVWGNQFSFLGGPRSCIGYRFAVTE</sequence>
<dbReference type="GO" id="GO:0020037">
    <property type="term" value="F:heme binding"/>
    <property type="evidence" value="ECO:0007669"/>
    <property type="project" value="InterPro"/>
</dbReference>
<dbReference type="InterPro" id="IPR002403">
    <property type="entry name" value="Cyt_P450_E_grp-IV"/>
</dbReference>
<dbReference type="InterPro" id="IPR001128">
    <property type="entry name" value="Cyt_P450"/>
</dbReference>
<dbReference type="InParanoid" id="G4TLF6"/>
<dbReference type="Pfam" id="PF00067">
    <property type="entry name" value="p450"/>
    <property type="match status" value="1"/>
</dbReference>
<dbReference type="GO" id="GO:0005506">
    <property type="term" value="F:iron ion binding"/>
    <property type="evidence" value="ECO:0007669"/>
    <property type="project" value="InterPro"/>
</dbReference>
<dbReference type="SUPFAM" id="SSF48264">
    <property type="entry name" value="Cytochrome P450"/>
    <property type="match status" value="1"/>
</dbReference>
<keyword evidence="7 9" id="KW-0408">Iron</keyword>
<evidence type="ECO:0000256" key="1">
    <source>
        <dbReference type="ARBA" id="ARBA00001971"/>
    </source>
</evidence>
<keyword evidence="4 9" id="KW-0349">Heme</keyword>
<comment type="similarity">
    <text evidence="3">Belongs to the cytochrome P450 family.</text>
</comment>
<dbReference type="GO" id="GO:0004497">
    <property type="term" value="F:monooxygenase activity"/>
    <property type="evidence" value="ECO:0007669"/>
    <property type="project" value="UniProtKB-KW"/>
</dbReference>
<dbReference type="PANTHER" id="PTHR24305">
    <property type="entry name" value="CYTOCHROME P450"/>
    <property type="match status" value="1"/>
</dbReference>
<proteinExistence type="inferred from homology"/>
<dbReference type="CDD" id="cd11069">
    <property type="entry name" value="CYP_FUM15-like"/>
    <property type="match status" value="1"/>
</dbReference>
<evidence type="ECO:0000256" key="3">
    <source>
        <dbReference type="ARBA" id="ARBA00010617"/>
    </source>
</evidence>
<keyword evidence="11" id="KW-1185">Reference proteome</keyword>
<feature type="binding site" description="axial binding residue" evidence="9">
    <location>
        <position position="429"/>
    </location>
    <ligand>
        <name>heme</name>
        <dbReference type="ChEBI" id="CHEBI:30413"/>
    </ligand>
    <ligandPart>
        <name>Fe</name>
        <dbReference type="ChEBI" id="CHEBI:18248"/>
    </ligandPart>
</feature>
<protein>
    <submittedName>
        <fullName evidence="10">Related to Cytochrome P450</fullName>
    </submittedName>
</protein>
<keyword evidence="5 9" id="KW-0479">Metal-binding</keyword>
<dbReference type="OMA" id="YELLHCW"/>
<dbReference type="AlphaFoldDB" id="G4TLF6"/>
<dbReference type="Gene3D" id="1.10.630.10">
    <property type="entry name" value="Cytochrome P450"/>
    <property type="match status" value="1"/>
</dbReference>
<dbReference type="EMBL" id="CAFZ01000150">
    <property type="protein sequence ID" value="CCA72151.1"/>
    <property type="molecule type" value="Genomic_DNA"/>
</dbReference>
<evidence type="ECO:0000313" key="11">
    <source>
        <dbReference type="Proteomes" id="UP000007148"/>
    </source>
</evidence>
<name>G4TLF6_SERID</name>
<dbReference type="GO" id="GO:0016705">
    <property type="term" value="F:oxidoreductase activity, acting on paired donors, with incorporation or reduction of molecular oxygen"/>
    <property type="evidence" value="ECO:0007669"/>
    <property type="project" value="InterPro"/>
</dbReference>
<dbReference type="PRINTS" id="PR00385">
    <property type="entry name" value="P450"/>
</dbReference>
<comment type="cofactor">
    <cofactor evidence="1 9">
        <name>heme</name>
        <dbReference type="ChEBI" id="CHEBI:30413"/>
    </cofactor>
</comment>
<evidence type="ECO:0000256" key="2">
    <source>
        <dbReference type="ARBA" id="ARBA00005179"/>
    </source>
</evidence>
<evidence type="ECO:0000256" key="7">
    <source>
        <dbReference type="ARBA" id="ARBA00023004"/>
    </source>
</evidence>
<dbReference type="InterPro" id="IPR036396">
    <property type="entry name" value="Cyt_P450_sf"/>
</dbReference>
<dbReference type="PRINTS" id="PR00465">
    <property type="entry name" value="EP450IV"/>
</dbReference>
<reference evidence="10 11" key="1">
    <citation type="journal article" date="2011" name="PLoS Pathog.">
        <title>Endophytic Life Strategies Decoded by Genome and Transcriptome Analyses of the Mutualistic Root Symbiont Piriformospora indica.</title>
        <authorList>
            <person name="Zuccaro A."/>
            <person name="Lahrmann U."/>
            <person name="Guldener U."/>
            <person name="Langen G."/>
            <person name="Pfiffi S."/>
            <person name="Biedenkopf D."/>
            <person name="Wong P."/>
            <person name="Samans B."/>
            <person name="Grimm C."/>
            <person name="Basiewicz M."/>
            <person name="Murat C."/>
            <person name="Martin F."/>
            <person name="Kogel K.H."/>
        </authorList>
    </citation>
    <scope>NUCLEOTIDE SEQUENCE [LARGE SCALE GENOMIC DNA]</scope>
    <source>
        <strain evidence="10 11">DSM 11827</strain>
    </source>
</reference>